<evidence type="ECO:0000313" key="3">
    <source>
        <dbReference type="Proteomes" id="UP000509510"/>
    </source>
</evidence>
<proteinExistence type="inferred from homology"/>
<accession>A0A7H8QYD7</accession>
<dbReference type="OrthoDB" id="412788at2759"/>
<keyword evidence="3" id="KW-1185">Reference proteome</keyword>
<reference evidence="3" key="1">
    <citation type="submission" date="2020-06" db="EMBL/GenBank/DDBJ databases">
        <title>A chromosome-scale genome assembly of Talaromyces rugulosus W13939.</title>
        <authorList>
            <person name="Wang B."/>
            <person name="Guo L."/>
            <person name="Ye K."/>
            <person name="Wang L."/>
        </authorList>
    </citation>
    <scope>NUCLEOTIDE SEQUENCE [LARGE SCALE GENOMIC DNA]</scope>
    <source>
        <strain evidence="3">W13939</strain>
    </source>
</reference>
<dbReference type="Proteomes" id="UP000509510">
    <property type="component" value="Chromosome III"/>
</dbReference>
<dbReference type="KEGG" id="trg:TRUGW13939_06276"/>
<dbReference type="AlphaFoldDB" id="A0A7H8QYD7"/>
<organism evidence="2 3">
    <name type="scientific">Talaromyces rugulosus</name>
    <name type="common">Penicillium rugulosum</name>
    <dbReference type="NCBI Taxonomy" id="121627"/>
    <lineage>
        <taxon>Eukaryota</taxon>
        <taxon>Fungi</taxon>
        <taxon>Dikarya</taxon>
        <taxon>Ascomycota</taxon>
        <taxon>Pezizomycotina</taxon>
        <taxon>Eurotiomycetes</taxon>
        <taxon>Eurotiomycetidae</taxon>
        <taxon>Eurotiales</taxon>
        <taxon>Trichocomaceae</taxon>
        <taxon>Talaromyces</taxon>
        <taxon>Talaromyces sect. Islandici</taxon>
    </lineage>
</organism>
<dbReference type="PANTHER" id="PTHR34598">
    <property type="entry name" value="BLL6449 PROTEIN"/>
    <property type="match status" value="1"/>
</dbReference>
<protein>
    <recommendedName>
        <fullName evidence="4">GA4 desaturase family protein</fullName>
    </recommendedName>
</protein>
<dbReference type="PANTHER" id="PTHR34598:SF3">
    <property type="entry name" value="OXIDOREDUCTASE AN1597"/>
    <property type="match status" value="1"/>
</dbReference>
<dbReference type="GeneID" id="55993771"/>
<dbReference type="EMBL" id="CP055900">
    <property type="protein sequence ID" value="QKX59144.1"/>
    <property type="molecule type" value="Genomic_DNA"/>
</dbReference>
<sequence length="299" mass="33317">MATKTIAVPAVVYANINYFLEMSEGGTDVIYPGTATDKLRPLKSVTMPVTDLRTCKDENFTLDMHGFQFVPHKTGEKTYEDQERIKTVFYDETAVLLKAVTGATRVVPFSHLVRKNFVDTAVEAAKKAAPTDIIPIMTPSLLTHIDQSYDGAKQVLEANLPSAEAESLSKTRWGIINVWRPIGSPVKRDPLAVCDARSCAESDLRKVFAQLPSQGDGSKVSRGKGFEVFNVAHNQSHKWYYASTMTPDETLMIKCFDSKTDGRARRTPHTAFQTDFDEGPARQSIEVRCLVFWENDTAE</sequence>
<dbReference type="NCBIfam" id="NF041278">
    <property type="entry name" value="CmcJ_NvfI_EfuI"/>
    <property type="match status" value="1"/>
</dbReference>
<evidence type="ECO:0000256" key="1">
    <source>
        <dbReference type="ARBA" id="ARBA00023604"/>
    </source>
</evidence>
<dbReference type="InterPro" id="IPR044053">
    <property type="entry name" value="AsaB-like"/>
</dbReference>
<evidence type="ECO:0000313" key="2">
    <source>
        <dbReference type="EMBL" id="QKX59144.1"/>
    </source>
</evidence>
<name>A0A7H8QYD7_TALRU</name>
<comment type="similarity">
    <text evidence="1">Belongs to the asaB hydroxylase/desaturase family.</text>
</comment>
<evidence type="ECO:0008006" key="4">
    <source>
        <dbReference type="Google" id="ProtNLM"/>
    </source>
</evidence>
<dbReference type="RefSeq" id="XP_035345322.1">
    <property type="nucleotide sequence ID" value="XM_035489429.1"/>
</dbReference>
<dbReference type="GO" id="GO:0016491">
    <property type="term" value="F:oxidoreductase activity"/>
    <property type="evidence" value="ECO:0007669"/>
    <property type="project" value="InterPro"/>
</dbReference>
<gene>
    <name evidence="2" type="ORF">TRUGW13939_06276</name>
</gene>